<dbReference type="EMBL" id="LATL02000352">
    <property type="protein sequence ID" value="KKD35194.1"/>
    <property type="molecule type" value="Genomic_DNA"/>
</dbReference>
<name>A0A0F5Y8K2_9CYAN</name>
<gene>
    <name evidence="1" type="ORF">WN50_26665</name>
</gene>
<reference evidence="1 2" key="1">
    <citation type="submission" date="2015-06" db="EMBL/GenBank/DDBJ databases">
        <title>Draft genome assembly of filamentous brackish cyanobacterium Limnoraphis robusta strain CS-951.</title>
        <authorList>
            <person name="Willis A."/>
            <person name="Parks M."/>
            <person name="Burford M.A."/>
        </authorList>
    </citation>
    <scope>NUCLEOTIDE SEQUENCE [LARGE SCALE GENOMIC DNA]</scope>
    <source>
        <strain evidence="1 2">CS-951</strain>
    </source>
</reference>
<sequence>MDCLVALLSGHEIRTESEFVQLTASKTMADNGTTLKKQNPGQLNSVQLNIVSVIDIHKAVERGTVKDTIYMMDNSVGGSGQGTGHLQTVCKPGQVINWIIYPMEIEKRPDGTWPPMPKINNLVFLDDQEGDAEEFAESKVMTELKIYGGPDMMRDPYCPVYYYWAGAVLSTLPPGVYKYRFVLELEQEGKKEKMYLNTVEKPSLKVIAL</sequence>
<accession>A0A0F5Y8K2</accession>
<organism evidence="1 2">
    <name type="scientific">Limnoraphis robusta CS-951</name>
    <dbReference type="NCBI Taxonomy" id="1637645"/>
    <lineage>
        <taxon>Bacteria</taxon>
        <taxon>Bacillati</taxon>
        <taxon>Cyanobacteriota</taxon>
        <taxon>Cyanophyceae</taxon>
        <taxon>Oscillatoriophycideae</taxon>
        <taxon>Oscillatoriales</taxon>
        <taxon>Sirenicapillariaceae</taxon>
        <taxon>Limnoraphis</taxon>
    </lineage>
</organism>
<dbReference type="AlphaFoldDB" id="A0A0F5Y8K2"/>
<evidence type="ECO:0000313" key="2">
    <source>
        <dbReference type="Proteomes" id="UP000033607"/>
    </source>
</evidence>
<proteinExistence type="predicted"/>
<protein>
    <submittedName>
        <fullName evidence="1">Uncharacterized protein</fullName>
    </submittedName>
</protein>
<comment type="caution">
    <text evidence="1">The sequence shown here is derived from an EMBL/GenBank/DDBJ whole genome shotgun (WGS) entry which is preliminary data.</text>
</comment>
<dbReference type="Proteomes" id="UP000033607">
    <property type="component" value="Unassembled WGS sequence"/>
</dbReference>
<evidence type="ECO:0000313" key="1">
    <source>
        <dbReference type="EMBL" id="KKD35194.1"/>
    </source>
</evidence>